<feature type="region of interest" description="Disordered" evidence="1">
    <location>
        <begin position="1"/>
        <end position="93"/>
    </location>
</feature>
<sequence>MHQNPKSQDKAQIPPLDCQQAPPAQPQPPAPDPLPNFELQETESQDNDKRCSSHARKGSRYIQDIAEGKGTSQQLPSKPVYPTGVQVPPNKPKDAASTAAFLVMEEIEEEEEIEVEMVEEEVVDWG</sequence>
<dbReference type="EMBL" id="KN837128">
    <property type="protein sequence ID" value="KIJ42725.1"/>
    <property type="molecule type" value="Genomic_DNA"/>
</dbReference>
<evidence type="ECO:0000313" key="2">
    <source>
        <dbReference type="EMBL" id="KIJ42725.1"/>
    </source>
</evidence>
<name>A0A0C9VVM0_SPHS4</name>
<evidence type="ECO:0000256" key="1">
    <source>
        <dbReference type="SAM" id="MobiDB-lite"/>
    </source>
</evidence>
<keyword evidence="3" id="KW-1185">Reference proteome</keyword>
<reference evidence="2 3" key="1">
    <citation type="submission" date="2014-06" db="EMBL/GenBank/DDBJ databases">
        <title>Evolutionary Origins and Diversification of the Mycorrhizal Mutualists.</title>
        <authorList>
            <consortium name="DOE Joint Genome Institute"/>
            <consortium name="Mycorrhizal Genomics Consortium"/>
            <person name="Kohler A."/>
            <person name="Kuo A."/>
            <person name="Nagy L.G."/>
            <person name="Floudas D."/>
            <person name="Copeland A."/>
            <person name="Barry K.W."/>
            <person name="Cichocki N."/>
            <person name="Veneault-Fourrey C."/>
            <person name="LaButti K."/>
            <person name="Lindquist E.A."/>
            <person name="Lipzen A."/>
            <person name="Lundell T."/>
            <person name="Morin E."/>
            <person name="Murat C."/>
            <person name="Riley R."/>
            <person name="Ohm R."/>
            <person name="Sun H."/>
            <person name="Tunlid A."/>
            <person name="Henrissat B."/>
            <person name="Grigoriev I.V."/>
            <person name="Hibbett D.S."/>
            <person name="Martin F."/>
        </authorList>
    </citation>
    <scope>NUCLEOTIDE SEQUENCE [LARGE SCALE GENOMIC DNA]</scope>
    <source>
        <strain evidence="2 3">SS14</strain>
    </source>
</reference>
<proteinExistence type="predicted"/>
<gene>
    <name evidence="2" type="ORF">M422DRAFT_48131</name>
</gene>
<feature type="compositionally biased region" description="Pro residues" evidence="1">
    <location>
        <begin position="23"/>
        <end position="34"/>
    </location>
</feature>
<dbReference type="Proteomes" id="UP000054279">
    <property type="component" value="Unassembled WGS sequence"/>
</dbReference>
<dbReference type="AlphaFoldDB" id="A0A0C9VVM0"/>
<organism evidence="2 3">
    <name type="scientific">Sphaerobolus stellatus (strain SS14)</name>
    <dbReference type="NCBI Taxonomy" id="990650"/>
    <lineage>
        <taxon>Eukaryota</taxon>
        <taxon>Fungi</taxon>
        <taxon>Dikarya</taxon>
        <taxon>Basidiomycota</taxon>
        <taxon>Agaricomycotina</taxon>
        <taxon>Agaricomycetes</taxon>
        <taxon>Phallomycetidae</taxon>
        <taxon>Geastrales</taxon>
        <taxon>Sphaerobolaceae</taxon>
        <taxon>Sphaerobolus</taxon>
    </lineage>
</organism>
<evidence type="ECO:0000313" key="3">
    <source>
        <dbReference type="Proteomes" id="UP000054279"/>
    </source>
</evidence>
<dbReference type="HOGENOM" id="CLU_1982998_0_0_1"/>
<accession>A0A0C9VVM0</accession>
<protein>
    <submittedName>
        <fullName evidence="2">Unplaced genomic scaffold SPHSTscaffold_53, whole genome shotgun sequence</fullName>
    </submittedName>
</protein>